<dbReference type="EMBL" id="REGA01000012">
    <property type="protein sequence ID" value="RQG93806.1"/>
    <property type="molecule type" value="Genomic_DNA"/>
</dbReference>
<accession>A0A3N6MID7</accession>
<evidence type="ECO:0000313" key="2">
    <source>
        <dbReference type="EMBL" id="RQG93806.1"/>
    </source>
</evidence>
<sequence length="59" mass="6271">MVSRENQILGGFILIAAVVFLLLTGFTELSSVAIIGIVLVIGVIVPQLLFQLTDVGSDR</sequence>
<dbReference type="Proteomes" id="UP000282323">
    <property type="component" value="Unassembled WGS sequence"/>
</dbReference>
<feature type="transmembrane region" description="Helical" evidence="1">
    <location>
        <begin position="32"/>
        <end position="50"/>
    </location>
</feature>
<reference evidence="2 3" key="1">
    <citation type="submission" date="2018-10" db="EMBL/GenBank/DDBJ databases">
        <title>Natrarchaeobius chitinivorans gen. nov., sp. nov., and Natrarchaeobius haloalkaliphilus sp. nov., alkaliphilic, chitin-utilizing haloarchaea from hypersaline alkaline lakes.</title>
        <authorList>
            <person name="Sorokin D.Y."/>
            <person name="Elcheninov A.G."/>
            <person name="Kostrikina N.A."/>
            <person name="Bale N.J."/>
            <person name="Sinninghe Damste J.S."/>
            <person name="Khijniak T.V."/>
            <person name="Kublanov I.V."/>
            <person name="Toshchakov S.V."/>
        </authorList>
    </citation>
    <scope>NUCLEOTIDE SEQUENCE [LARGE SCALE GENOMIC DNA]</scope>
    <source>
        <strain evidence="2 3">AArcht4T</strain>
    </source>
</reference>
<protein>
    <recommendedName>
        <fullName evidence="4">Cytochrome-ba3 oxidase subunit</fullName>
    </recommendedName>
</protein>
<dbReference type="AlphaFoldDB" id="A0A3N6MID7"/>
<evidence type="ECO:0000256" key="1">
    <source>
        <dbReference type="SAM" id="Phobius"/>
    </source>
</evidence>
<evidence type="ECO:0008006" key="4">
    <source>
        <dbReference type="Google" id="ProtNLM"/>
    </source>
</evidence>
<keyword evidence="1" id="KW-1133">Transmembrane helix</keyword>
<keyword evidence="1" id="KW-0812">Transmembrane</keyword>
<gene>
    <name evidence="2" type="ORF">EA473_13875</name>
</gene>
<proteinExistence type="predicted"/>
<name>A0A3N6MID7_NATCH</name>
<keyword evidence="3" id="KW-1185">Reference proteome</keyword>
<dbReference type="InterPro" id="IPR058293">
    <property type="entry name" value="DUF7987"/>
</dbReference>
<feature type="transmembrane region" description="Helical" evidence="1">
    <location>
        <begin position="7"/>
        <end position="26"/>
    </location>
</feature>
<dbReference type="Pfam" id="PF25949">
    <property type="entry name" value="DUF7987"/>
    <property type="match status" value="1"/>
</dbReference>
<comment type="caution">
    <text evidence="2">The sequence shown here is derived from an EMBL/GenBank/DDBJ whole genome shotgun (WGS) entry which is preliminary data.</text>
</comment>
<evidence type="ECO:0000313" key="3">
    <source>
        <dbReference type="Proteomes" id="UP000282323"/>
    </source>
</evidence>
<dbReference type="RefSeq" id="WP_124196210.1">
    <property type="nucleotide sequence ID" value="NZ_REGA01000012.1"/>
</dbReference>
<organism evidence="2 3">
    <name type="scientific">Natrarchaeobius chitinivorans</name>
    <dbReference type="NCBI Taxonomy" id="1679083"/>
    <lineage>
        <taxon>Archaea</taxon>
        <taxon>Methanobacteriati</taxon>
        <taxon>Methanobacteriota</taxon>
        <taxon>Stenosarchaea group</taxon>
        <taxon>Halobacteria</taxon>
        <taxon>Halobacteriales</taxon>
        <taxon>Natrialbaceae</taxon>
        <taxon>Natrarchaeobius</taxon>
    </lineage>
</organism>
<keyword evidence="1" id="KW-0472">Membrane</keyword>